<dbReference type="InterPro" id="IPR052770">
    <property type="entry name" value="Cobalt_transport_CbiQ"/>
</dbReference>
<dbReference type="PANTHER" id="PTHR43723">
    <property type="entry name" value="COBALT TRANSPORT PROTEIN CBIQ"/>
    <property type="match status" value="1"/>
</dbReference>
<evidence type="ECO:0000256" key="4">
    <source>
        <dbReference type="ARBA" id="ARBA00023136"/>
    </source>
</evidence>
<protein>
    <submittedName>
        <fullName evidence="6">Energy-coupling factor transporter transmembrane protein EcfT</fullName>
    </submittedName>
</protein>
<dbReference type="GO" id="GO:0043190">
    <property type="term" value="C:ATP-binding cassette (ABC) transporter complex"/>
    <property type="evidence" value="ECO:0007669"/>
    <property type="project" value="TreeGrafter"/>
</dbReference>
<name>A0A941DQH7_9BACI</name>
<evidence type="ECO:0000256" key="5">
    <source>
        <dbReference type="SAM" id="Phobius"/>
    </source>
</evidence>
<feature type="transmembrane region" description="Helical" evidence="5">
    <location>
        <begin position="109"/>
        <end position="132"/>
    </location>
</feature>
<keyword evidence="3 5" id="KW-1133">Transmembrane helix</keyword>
<keyword evidence="7" id="KW-1185">Reference proteome</keyword>
<dbReference type="EMBL" id="JAGSOT010000003">
    <property type="protein sequence ID" value="MBR7794750.1"/>
    <property type="molecule type" value="Genomic_DNA"/>
</dbReference>
<evidence type="ECO:0000256" key="1">
    <source>
        <dbReference type="ARBA" id="ARBA00004141"/>
    </source>
</evidence>
<sequence length="261" mass="30227">MTSLLNQLNPSIKAFTVILLVCLLTFVFDPFTPLVYCLFTILLTFVCGKIAWKRYMLYFLIIILLSVGMLWTTLAFADEPNRPHDTMEILFWDIPKEDVTVALALTLRMLAFASLSFMFIFTTNMVHFILSLMQQCKLSPKLAYGVLAGYRFLPLMKDELNQIRAAHQIRGVRRANGIKESIQQYKRYAIPLLAGAIRKAERTAVAMESKGFSGERQRTFYRTFTVKWQDWTFLVGMLLLFFIIIMISIKLGCFSWYKGQF</sequence>
<proteinExistence type="predicted"/>
<feature type="transmembrane region" description="Helical" evidence="5">
    <location>
        <begin position="34"/>
        <end position="52"/>
    </location>
</feature>
<evidence type="ECO:0000313" key="6">
    <source>
        <dbReference type="EMBL" id="MBR7794750.1"/>
    </source>
</evidence>
<comment type="subcellular location">
    <subcellularLocation>
        <location evidence="1">Membrane</location>
        <topology evidence="1">Multi-pass membrane protein</topology>
    </subcellularLocation>
</comment>
<dbReference type="CDD" id="cd16914">
    <property type="entry name" value="EcfT"/>
    <property type="match status" value="1"/>
</dbReference>
<gene>
    <name evidence="6" type="ORF">KCX74_01685</name>
</gene>
<dbReference type="InterPro" id="IPR003339">
    <property type="entry name" value="ABC/ECF_trnsptr_transmembrane"/>
</dbReference>
<comment type="caution">
    <text evidence="6">The sequence shown here is derived from an EMBL/GenBank/DDBJ whole genome shotgun (WGS) entry which is preliminary data.</text>
</comment>
<evidence type="ECO:0000313" key="7">
    <source>
        <dbReference type="Proteomes" id="UP000675284"/>
    </source>
</evidence>
<accession>A0A941DQH7</accession>
<dbReference type="Proteomes" id="UP000675284">
    <property type="component" value="Unassembled WGS sequence"/>
</dbReference>
<keyword evidence="2 5" id="KW-0812">Transmembrane</keyword>
<feature type="transmembrane region" description="Helical" evidence="5">
    <location>
        <begin position="231"/>
        <end position="257"/>
    </location>
</feature>
<feature type="transmembrane region" description="Helical" evidence="5">
    <location>
        <begin position="57"/>
        <end position="77"/>
    </location>
</feature>
<evidence type="ECO:0000256" key="2">
    <source>
        <dbReference type="ARBA" id="ARBA00022692"/>
    </source>
</evidence>
<dbReference type="RefSeq" id="WP_166529851.1">
    <property type="nucleotide sequence ID" value="NZ_JAGSOT010000003.1"/>
</dbReference>
<dbReference type="AlphaFoldDB" id="A0A941DQH7"/>
<dbReference type="Pfam" id="PF02361">
    <property type="entry name" value="CbiQ"/>
    <property type="match status" value="1"/>
</dbReference>
<organism evidence="6 7">
    <name type="scientific">Virgibacillus salarius</name>
    <dbReference type="NCBI Taxonomy" id="447199"/>
    <lineage>
        <taxon>Bacteria</taxon>
        <taxon>Bacillati</taxon>
        <taxon>Bacillota</taxon>
        <taxon>Bacilli</taxon>
        <taxon>Bacillales</taxon>
        <taxon>Bacillaceae</taxon>
        <taxon>Virgibacillus</taxon>
    </lineage>
</organism>
<reference evidence="6" key="1">
    <citation type="submission" date="2021-04" db="EMBL/GenBank/DDBJ databases">
        <title>Isolation and polyphasic classification of algal microorganism.</title>
        <authorList>
            <person name="Wang S."/>
        </authorList>
    </citation>
    <scope>NUCLEOTIDE SEQUENCE</scope>
    <source>
        <strain evidence="6">720a</strain>
    </source>
</reference>
<keyword evidence="4 5" id="KW-0472">Membrane</keyword>
<dbReference type="PANTHER" id="PTHR43723:SF1">
    <property type="entry name" value="COBALT TRANSPORT PROTEIN CBIQ"/>
    <property type="match status" value="1"/>
</dbReference>
<dbReference type="GO" id="GO:0006824">
    <property type="term" value="P:cobalt ion transport"/>
    <property type="evidence" value="ECO:0007669"/>
    <property type="project" value="TreeGrafter"/>
</dbReference>
<evidence type="ECO:0000256" key="3">
    <source>
        <dbReference type="ARBA" id="ARBA00022989"/>
    </source>
</evidence>